<feature type="domain" description="Solute-binding protein family 5" evidence="5">
    <location>
        <begin position="66"/>
        <end position="444"/>
    </location>
</feature>
<dbReference type="KEGG" id="cdq:BOQ54_17400"/>
<dbReference type="Pfam" id="PF00496">
    <property type="entry name" value="SBP_bac_5"/>
    <property type="match status" value="1"/>
</dbReference>
<evidence type="ECO:0000256" key="3">
    <source>
        <dbReference type="ARBA" id="ARBA00022729"/>
    </source>
</evidence>
<dbReference type="PROSITE" id="PS01040">
    <property type="entry name" value="SBP_BACTERIAL_5"/>
    <property type="match status" value="1"/>
</dbReference>
<keyword evidence="6" id="KW-0614">Plasmid</keyword>
<dbReference type="CDD" id="cd08493">
    <property type="entry name" value="PBP2_DppA_like"/>
    <property type="match status" value="1"/>
</dbReference>
<dbReference type="InterPro" id="IPR030678">
    <property type="entry name" value="Peptide/Ni-bd"/>
</dbReference>
<dbReference type="GO" id="GO:0043190">
    <property type="term" value="C:ATP-binding cassette (ABC) transporter complex"/>
    <property type="evidence" value="ECO:0007669"/>
    <property type="project" value="InterPro"/>
</dbReference>
<evidence type="ECO:0000256" key="2">
    <source>
        <dbReference type="ARBA" id="ARBA00005695"/>
    </source>
</evidence>
<gene>
    <name evidence="6" type="ORF">BOQ54_17400</name>
</gene>
<sequence length="533" mass="59006">MVKHLVAAACGLALAASPAAAKTLVFCSEGSPEALNPQIVTTTTGMNAGRPMFNNLVEFVPGTTRIVPALAESWEISPDGTVYTFRLRRGVKFHANAVFTPTRDFNADDVLFSLMRQWKEDHPFHGTPGATFDYFRDLGMPDLIRAIEKVDDHTVRIRLARAEAPFLANLAMPFNVMLSAEYGDLLLRRGEPARLDADPVGTGPFALVGYQKDIAIRYRAFADHWNGRQKIDTLVFSITPNPAVRLAKLKAGECHVMAFPNPSDRETIAANPSLRLLQQEGLNIGYLAMNAARPPFDKVKLRHAVNMAIDKRAIIEAVHRGTGTVAKNPIPPLLWSYNEAIEDYPYDPGQARRLVAEAGYPDGLDTELWYMPVSRPYNPDGRRVAELVQADLARIGIRARLVTTEWDQYRAKLQAGEPPLALYGWTGDNGDPDNFLNVLLGCAAARPGGNNVAKWCLPAYDALVTRAKATSNRNEREALYRQAQQVFKREAPWVPLAHSIVFMATRKEVKGFGIDPLGRHVFEGVDLEAETPR</sequence>
<reference evidence="6 7" key="1">
    <citation type="submission" date="2016-11" db="EMBL/GenBank/DDBJ databases">
        <title>Complete genome sequence of the aerobically denitrifying bacterium Chelatococcus daeguensis TAD1.</title>
        <authorList>
            <person name="Yang Y."/>
            <person name="Huang S."/>
            <person name="Lin E."/>
        </authorList>
    </citation>
    <scope>NUCLEOTIDE SEQUENCE [LARGE SCALE GENOMIC DNA]</scope>
    <source>
        <strain evidence="6 7">TAD1</strain>
        <plasmid evidence="7">ptad1</plasmid>
    </source>
</reference>
<feature type="signal peptide" evidence="4">
    <location>
        <begin position="1"/>
        <end position="21"/>
    </location>
</feature>
<dbReference type="PANTHER" id="PTHR30290">
    <property type="entry name" value="PERIPLASMIC BINDING COMPONENT OF ABC TRANSPORTER"/>
    <property type="match status" value="1"/>
</dbReference>
<comment type="subcellular location">
    <subcellularLocation>
        <location evidence="1">Periplasm</location>
    </subcellularLocation>
</comment>
<dbReference type="PIRSF" id="PIRSF002741">
    <property type="entry name" value="MppA"/>
    <property type="match status" value="1"/>
</dbReference>
<feature type="chain" id="PRO_5041995311" evidence="4">
    <location>
        <begin position="22"/>
        <end position="533"/>
    </location>
</feature>
<dbReference type="Gene3D" id="3.40.190.10">
    <property type="entry name" value="Periplasmic binding protein-like II"/>
    <property type="match status" value="1"/>
</dbReference>
<geneLocation type="plasmid" evidence="7">
    <name>ptad1</name>
</geneLocation>
<name>A0AAC9P0N0_9HYPH</name>
<dbReference type="GO" id="GO:0030288">
    <property type="term" value="C:outer membrane-bounded periplasmic space"/>
    <property type="evidence" value="ECO:0007669"/>
    <property type="project" value="TreeGrafter"/>
</dbReference>
<dbReference type="GO" id="GO:0042938">
    <property type="term" value="P:dipeptide transport"/>
    <property type="evidence" value="ECO:0007669"/>
    <property type="project" value="TreeGrafter"/>
</dbReference>
<keyword evidence="7" id="KW-1185">Reference proteome</keyword>
<dbReference type="GO" id="GO:1904680">
    <property type="term" value="F:peptide transmembrane transporter activity"/>
    <property type="evidence" value="ECO:0007669"/>
    <property type="project" value="TreeGrafter"/>
</dbReference>
<evidence type="ECO:0000313" key="7">
    <source>
        <dbReference type="Proteomes" id="UP000182703"/>
    </source>
</evidence>
<dbReference type="AlphaFoldDB" id="A0AAC9P0N0"/>
<evidence type="ECO:0000313" key="6">
    <source>
        <dbReference type="EMBL" id="APF39290.1"/>
    </source>
</evidence>
<accession>A0AAC9P0N0</accession>
<keyword evidence="3 4" id="KW-0732">Signal</keyword>
<dbReference type="FunFam" id="3.40.190.10:FF:000036">
    <property type="entry name" value="Dipeptide ABC transporter, substrate-binding protein"/>
    <property type="match status" value="1"/>
</dbReference>
<evidence type="ECO:0000259" key="5">
    <source>
        <dbReference type="Pfam" id="PF00496"/>
    </source>
</evidence>
<dbReference type="SUPFAM" id="SSF53850">
    <property type="entry name" value="Periplasmic binding protein-like II"/>
    <property type="match status" value="1"/>
</dbReference>
<dbReference type="InterPro" id="IPR023765">
    <property type="entry name" value="SBP_5_CS"/>
</dbReference>
<dbReference type="InterPro" id="IPR039424">
    <property type="entry name" value="SBP_5"/>
</dbReference>
<dbReference type="RefSeq" id="WP_063188362.1">
    <property type="nucleotide sequence ID" value="NZ_CP018096.1"/>
</dbReference>
<evidence type="ECO:0000256" key="4">
    <source>
        <dbReference type="SAM" id="SignalP"/>
    </source>
</evidence>
<dbReference type="Gene3D" id="3.10.105.10">
    <property type="entry name" value="Dipeptide-binding Protein, Domain 3"/>
    <property type="match status" value="1"/>
</dbReference>
<organism evidence="6 7">
    <name type="scientific">Chelatococcus daeguensis</name>
    <dbReference type="NCBI Taxonomy" id="444444"/>
    <lineage>
        <taxon>Bacteria</taxon>
        <taxon>Pseudomonadati</taxon>
        <taxon>Pseudomonadota</taxon>
        <taxon>Alphaproteobacteria</taxon>
        <taxon>Hyphomicrobiales</taxon>
        <taxon>Chelatococcaceae</taxon>
        <taxon>Chelatococcus</taxon>
    </lineage>
</organism>
<comment type="similarity">
    <text evidence="2">Belongs to the bacterial solute-binding protein 5 family.</text>
</comment>
<dbReference type="Proteomes" id="UP000182703">
    <property type="component" value="Plasmid pTAD1"/>
</dbReference>
<dbReference type="Gene3D" id="3.90.76.10">
    <property type="entry name" value="Dipeptide-binding Protein, Domain 1"/>
    <property type="match status" value="1"/>
</dbReference>
<dbReference type="InterPro" id="IPR000914">
    <property type="entry name" value="SBP_5_dom"/>
</dbReference>
<protein>
    <submittedName>
        <fullName evidence="6">ABC transporter substrate-binding protein</fullName>
    </submittedName>
</protein>
<proteinExistence type="inferred from homology"/>
<dbReference type="PANTHER" id="PTHR30290:SF38">
    <property type="entry name" value="D,D-DIPEPTIDE-BINDING PERIPLASMIC PROTEIN DDPA-RELATED"/>
    <property type="match status" value="1"/>
</dbReference>
<evidence type="ECO:0000256" key="1">
    <source>
        <dbReference type="ARBA" id="ARBA00004418"/>
    </source>
</evidence>
<dbReference type="EMBL" id="CP018096">
    <property type="protein sequence ID" value="APF39290.1"/>
    <property type="molecule type" value="Genomic_DNA"/>
</dbReference>